<feature type="transmembrane region" description="Helical" evidence="5">
    <location>
        <begin position="6"/>
        <end position="26"/>
    </location>
</feature>
<dbReference type="GO" id="GO:0051015">
    <property type="term" value="F:actin filament binding"/>
    <property type="evidence" value="ECO:0007669"/>
    <property type="project" value="InterPro"/>
</dbReference>
<dbReference type="Ensembl" id="ENSONIT00000078759.1">
    <property type="protein sequence ID" value="ENSONIP00000030429.1"/>
    <property type="gene ID" value="ENSONIG00000035804.1"/>
</dbReference>
<keyword evidence="5" id="KW-0812">Transmembrane</keyword>
<comment type="subcellular location">
    <subcellularLocation>
        <location evidence="1">Cytoplasm</location>
    </subcellularLocation>
</comment>
<feature type="region of interest" description="Disordered" evidence="4">
    <location>
        <begin position="666"/>
        <end position="692"/>
    </location>
</feature>
<dbReference type="GO" id="GO:0005737">
    <property type="term" value="C:cytoplasm"/>
    <property type="evidence" value="ECO:0007669"/>
    <property type="project" value="UniProtKB-SubCell"/>
</dbReference>
<reference evidence="7" key="1">
    <citation type="submission" date="2012-01" db="EMBL/GenBank/DDBJ databases">
        <title>The Genome Sequence of Oreochromis niloticus (Nile Tilapia).</title>
        <authorList>
            <consortium name="Broad Institute Genome Assembly Team"/>
            <consortium name="Broad Institute Sequencing Platform"/>
            <person name="Di Palma F."/>
            <person name="Johnson J."/>
            <person name="Lander E.S."/>
            <person name="Lindblad-Toh K."/>
        </authorList>
    </citation>
    <scope>NUCLEOTIDE SEQUENCE [LARGE SCALE GENOMIC DNA]</scope>
</reference>
<dbReference type="GO" id="GO:0008013">
    <property type="term" value="F:beta-catenin binding"/>
    <property type="evidence" value="ECO:0007669"/>
    <property type="project" value="TreeGrafter"/>
</dbReference>
<comment type="similarity">
    <text evidence="2">Belongs to the vinculin/alpha-catenin family.</text>
</comment>
<dbReference type="InterPro" id="IPR006077">
    <property type="entry name" value="Vinculin/catenin"/>
</dbReference>
<evidence type="ECO:0000256" key="3">
    <source>
        <dbReference type="ARBA" id="ARBA00022490"/>
    </source>
</evidence>
<dbReference type="GO" id="GO:0016342">
    <property type="term" value="C:catenin complex"/>
    <property type="evidence" value="ECO:0007669"/>
    <property type="project" value="TreeGrafter"/>
</dbReference>
<organism evidence="6 7">
    <name type="scientific">Oreochromis niloticus</name>
    <name type="common">Nile tilapia</name>
    <name type="synonym">Tilapia nilotica</name>
    <dbReference type="NCBI Taxonomy" id="8128"/>
    <lineage>
        <taxon>Eukaryota</taxon>
        <taxon>Metazoa</taxon>
        <taxon>Chordata</taxon>
        <taxon>Craniata</taxon>
        <taxon>Vertebrata</taxon>
        <taxon>Euteleostomi</taxon>
        <taxon>Actinopterygii</taxon>
        <taxon>Neopterygii</taxon>
        <taxon>Teleostei</taxon>
        <taxon>Neoteleostei</taxon>
        <taxon>Acanthomorphata</taxon>
        <taxon>Ovalentaria</taxon>
        <taxon>Cichlomorphae</taxon>
        <taxon>Cichliformes</taxon>
        <taxon>Cichlidae</taxon>
        <taxon>African cichlids</taxon>
        <taxon>Pseudocrenilabrinae</taxon>
        <taxon>Oreochromini</taxon>
        <taxon>Oreochromis</taxon>
    </lineage>
</organism>
<dbReference type="Gene3D" id="1.20.120.230">
    <property type="entry name" value="Alpha-catenin/vinculin-like"/>
    <property type="match status" value="3"/>
</dbReference>
<dbReference type="InterPro" id="IPR036723">
    <property type="entry name" value="Alpha-catenin/vinculin-like_sf"/>
</dbReference>
<reference evidence="6" key="2">
    <citation type="submission" date="2025-08" db="UniProtKB">
        <authorList>
            <consortium name="Ensembl"/>
        </authorList>
    </citation>
    <scope>IDENTIFICATION</scope>
</reference>
<dbReference type="GeneTree" id="ENSGT01030000234543"/>
<keyword evidence="5" id="KW-0472">Membrane</keyword>
<keyword evidence="5" id="KW-1133">Transmembrane helix</keyword>
<dbReference type="GO" id="GO:0005912">
    <property type="term" value="C:adherens junction"/>
    <property type="evidence" value="ECO:0007669"/>
    <property type="project" value="TreeGrafter"/>
</dbReference>
<evidence type="ECO:0000256" key="4">
    <source>
        <dbReference type="SAM" id="MobiDB-lite"/>
    </source>
</evidence>
<protein>
    <submittedName>
        <fullName evidence="6">Uncharacterized LOC102082890</fullName>
    </submittedName>
</protein>
<dbReference type="PANTHER" id="PTHR18914">
    <property type="entry name" value="ALPHA CATENIN"/>
    <property type="match status" value="1"/>
</dbReference>
<accession>A0A669B7H3</accession>
<sequence>MKFKMSSYYFIKCLSLNILFCLSSIMNICGFVSCVNNCLLFLFTVYTASQLGWNCVCIYFLMNSRVFTSRQIRETEDEVFHMEMSSLLESFAVCGQHVLLAAQKLSIQPSLTEHREELITATQNVFLGVVKVLLVDDDAAVRKVIAAADQVLECLSEVGSSSDIKSLLKSFQMFSEALLLFNRLTMERANSLRDPRQTKQLLDSLDTLRRCISMLHTAMCTTIKHPTNEQAQEAKRYILDKVQNTVGDITATLQSDCHGGPLGPCGYYTWKSNSLLQLLTSPSTSSIRDSSFDCLVRDLVFHCIVVANMSRRDFQQRVVFHCRHILQFWSDIKRILKSSEDSAQSFEKNCTFLLQQIQMLDKTLMTTVLFQIMDTLLAASSTADQLLGHILVLDSSTKSDLNYIQSEVEDLISCTDRLIQVANFTSAMALDAKSLENVENSRAYLSRLRARIAPLSLELADNSMQTAQKLHEVCQKWEEETEQLQDAFSDVMDIREFTSIAVNEMVSDRHGCDTAYREQSYEQFNKHAANLIGHMKLAIHSVRRHLDRSDEPIYRNGLLVLLKQVQSSQAKVAESVRSMLNGSTLNVEPYSTFSDSVSTVIQHFKVLRSGLDGQQHPHLLSPLREGARQLEITQPCLPVKDTCELNVDDMLRGSDIPFFEVLERETKHEEKHTDQGPIKAEPDHKDDSDDLMFPAVSDEPKLILKPLEFDLLPLLYEVVTVTKGKNVTMLNQACTSVLELSNCYAQATKEALVIVDAVDCQTLEIFRAELVSLTPLLVQTAQETAMSSAMSTEIIFKHSTQFSDLINNIRKVLLPAAGTWYHTAYNELQGNLPNMPASSAQQLNEAMTLCADVVQLLTSSDLTTQSDGQETLSVLHSKLTKAQNNTRQLIEFSTSCEGQLDQLEALCILWGLSIQILLNSLDKILGTSTALNHLNPQKQLSVLSENSLRIQEATRLTSINCRSAYKSKELTGYQDELKNLTEDYLKAAEEFDLMQGVMHLAKSEFFQRKLLIKIRVLFGHLSKVNKDYDTTFQNLLTIAHFAAEHFRENNTEDVEQKFEHAAQTLVENVKSATRRVEDSLNYIHDPRARSNLRSINDHLSFQISDIICRVRLMLETHYICDTLSLDVQIRCWSAKAHYVVEEIRKQEGIHQEVKEYIKAGLQGRAPENISKVLAKIPTKVKEVEFTSDTTINSSRKGIKENVDAAKSNINMASVAKCGLGNTKKDDSAASGLCKEVSSLTYTSLFLKQESNSWDPKDNRIVQVTRKMADTVCYMTQYLKKKGPIANKEAFVSAAKDVISNCQSVTQFIRVIANHSLDKQCTVELSLIVEQILTITNQLSIISSVNAVTPGCKSSDEILVKNAQNLLQTVLRGVRAAETACIKGLKQPEPNSDGAEATALCFQWKRNLEIHRAQQTSNPDTDELGLRKTSAHQLAPSLAPQVNV</sequence>
<dbReference type="GO" id="GO:0098609">
    <property type="term" value="P:cell-cell adhesion"/>
    <property type="evidence" value="ECO:0007669"/>
    <property type="project" value="TreeGrafter"/>
</dbReference>
<evidence type="ECO:0000313" key="6">
    <source>
        <dbReference type="Ensembl" id="ENSONIP00000030429.1"/>
    </source>
</evidence>
<evidence type="ECO:0000256" key="2">
    <source>
        <dbReference type="ARBA" id="ARBA00008376"/>
    </source>
</evidence>
<feature type="compositionally biased region" description="Basic and acidic residues" evidence="4">
    <location>
        <begin position="666"/>
        <end position="687"/>
    </location>
</feature>
<dbReference type="GO" id="GO:0016477">
    <property type="term" value="P:cell migration"/>
    <property type="evidence" value="ECO:0007669"/>
    <property type="project" value="TreeGrafter"/>
</dbReference>
<evidence type="ECO:0000313" key="7">
    <source>
        <dbReference type="Proteomes" id="UP000005207"/>
    </source>
</evidence>
<dbReference type="PANTHER" id="PTHR18914:SF30">
    <property type="entry name" value="VINCULIN_ALPHA-CATENIN FAMILY MEMBER 1"/>
    <property type="match status" value="1"/>
</dbReference>
<proteinExistence type="inferred from homology"/>
<dbReference type="InParanoid" id="A0A669B7H3"/>
<dbReference type="Gene3D" id="1.20.120.810">
    <property type="entry name" value="Vinculin, Vh2 four-helix bundle"/>
    <property type="match status" value="1"/>
</dbReference>
<dbReference type="OMA" id="HEVCQKW"/>
<gene>
    <name evidence="6" type="primary">LOC102082890</name>
</gene>
<evidence type="ECO:0000256" key="1">
    <source>
        <dbReference type="ARBA" id="ARBA00004496"/>
    </source>
</evidence>
<dbReference type="Pfam" id="PF01044">
    <property type="entry name" value="Vinculin"/>
    <property type="match status" value="3"/>
</dbReference>
<keyword evidence="3" id="KW-0963">Cytoplasm</keyword>
<reference evidence="6" key="3">
    <citation type="submission" date="2025-09" db="UniProtKB">
        <authorList>
            <consortium name="Ensembl"/>
        </authorList>
    </citation>
    <scope>IDENTIFICATION</scope>
</reference>
<dbReference type="Proteomes" id="UP000005207">
    <property type="component" value="Linkage group LG13"/>
</dbReference>
<evidence type="ECO:0000256" key="5">
    <source>
        <dbReference type="SAM" id="Phobius"/>
    </source>
</evidence>
<dbReference type="SUPFAM" id="SSF47220">
    <property type="entry name" value="alpha-catenin/vinculin-like"/>
    <property type="match status" value="2"/>
</dbReference>
<name>A0A669B7H3_ORENI</name>
<dbReference type="PROSITE" id="PS51257">
    <property type="entry name" value="PROKAR_LIPOPROTEIN"/>
    <property type="match status" value="1"/>
</dbReference>
<keyword evidence="7" id="KW-1185">Reference proteome</keyword>